<keyword evidence="2" id="KW-0812">Transmembrane</keyword>
<proteinExistence type="predicted"/>
<name>A0A7S3FHY1_9EUKA</name>
<feature type="compositionally biased region" description="Basic residues" evidence="1">
    <location>
        <begin position="68"/>
        <end position="96"/>
    </location>
</feature>
<gene>
    <name evidence="3" type="ORF">HERI1096_LOCUS35615</name>
</gene>
<dbReference type="AlphaFoldDB" id="A0A7S3FHY1"/>
<keyword evidence="2" id="KW-0472">Membrane</keyword>
<feature type="compositionally biased region" description="Low complexity" evidence="1">
    <location>
        <begin position="229"/>
        <end position="240"/>
    </location>
</feature>
<feature type="transmembrane region" description="Helical" evidence="2">
    <location>
        <begin position="20"/>
        <end position="39"/>
    </location>
</feature>
<dbReference type="EMBL" id="HBHX01064314">
    <property type="protein sequence ID" value="CAE0144991.1"/>
    <property type="molecule type" value="Transcribed_RNA"/>
</dbReference>
<evidence type="ECO:0000256" key="2">
    <source>
        <dbReference type="SAM" id="Phobius"/>
    </source>
</evidence>
<feature type="compositionally biased region" description="Polar residues" evidence="1">
    <location>
        <begin position="241"/>
        <end position="259"/>
    </location>
</feature>
<feature type="region of interest" description="Disordered" evidence="1">
    <location>
        <begin position="63"/>
        <end position="117"/>
    </location>
</feature>
<feature type="region of interest" description="Disordered" evidence="1">
    <location>
        <begin position="133"/>
        <end position="364"/>
    </location>
</feature>
<feature type="compositionally biased region" description="Pro residues" evidence="1">
    <location>
        <begin position="206"/>
        <end position="216"/>
    </location>
</feature>
<organism evidence="3">
    <name type="scientific">Haptolina ericina</name>
    <dbReference type="NCBI Taxonomy" id="156174"/>
    <lineage>
        <taxon>Eukaryota</taxon>
        <taxon>Haptista</taxon>
        <taxon>Haptophyta</taxon>
        <taxon>Prymnesiophyceae</taxon>
        <taxon>Prymnesiales</taxon>
        <taxon>Prymnesiaceae</taxon>
        <taxon>Haptolina</taxon>
    </lineage>
</organism>
<evidence type="ECO:0000256" key="1">
    <source>
        <dbReference type="SAM" id="MobiDB-lite"/>
    </source>
</evidence>
<reference evidence="3" key="1">
    <citation type="submission" date="2021-01" db="EMBL/GenBank/DDBJ databases">
        <authorList>
            <person name="Corre E."/>
            <person name="Pelletier E."/>
            <person name="Niang G."/>
            <person name="Scheremetjew M."/>
            <person name="Finn R."/>
            <person name="Kale V."/>
            <person name="Holt S."/>
            <person name="Cochrane G."/>
            <person name="Meng A."/>
            <person name="Brown T."/>
            <person name="Cohen L."/>
        </authorList>
    </citation>
    <scope>NUCLEOTIDE SEQUENCE</scope>
    <source>
        <strain evidence="3">CCMP281</strain>
    </source>
</reference>
<sequence length="364" mass="38778">MKLCPLCSNGGSGSDLHPPNTAGIVILYFFFGLSVLFLIKCILTKCVYGIFCPSRLKYWTGFQSGPTKQKRSKPSKSKPLKPRHHGKARQGGRRPGKATLATQKMSHEASRNEPLAEVEDGTNLSAVFFDDEEDPLTCQPASESPSSDGKGMDDGTSLSAVFFDDEMEAPPPNKGPANANRCQSKAKGDLDLSAVFKAASDDEIELPPPRSRPGQPPRSCSGQQGPSRPGAGQVQQAQPPLTMSSVRAPSATRPPTNAGSPKKKPDAVVFGGSKPKGTAQVEREDARAPPLVMNSMRAPRTSSSSREVGPPPPRSGLGQVKQTPPPQEMAPTYQPQAQMALRKPRCASQAAPVVFGKKSAGRER</sequence>
<protein>
    <submittedName>
        <fullName evidence="3">Uncharacterized protein</fullName>
    </submittedName>
</protein>
<evidence type="ECO:0000313" key="3">
    <source>
        <dbReference type="EMBL" id="CAE0144991.1"/>
    </source>
</evidence>
<accession>A0A7S3FHY1</accession>
<keyword evidence="2" id="KW-1133">Transmembrane helix</keyword>